<dbReference type="FunFam" id="2.40.40.20:FF:000019">
    <property type="entry name" value="DNA-directed RNA polymerase II subunit RPB1"/>
    <property type="match status" value="1"/>
</dbReference>
<dbReference type="GO" id="GO:0005665">
    <property type="term" value="C:RNA polymerase II, core complex"/>
    <property type="evidence" value="ECO:0007669"/>
    <property type="project" value="TreeGrafter"/>
</dbReference>
<dbReference type="InterPro" id="IPR007083">
    <property type="entry name" value="RNA_pol_Rpb1_4"/>
</dbReference>
<dbReference type="Gene3D" id="1.10.132.30">
    <property type="match status" value="1"/>
</dbReference>
<protein>
    <recommendedName>
        <fullName evidence="2">DNA-directed RNA polymerase</fullName>
        <ecNumber evidence="2">2.7.7.6</ecNumber>
    </recommendedName>
</protein>
<feature type="domain" description="RNA polymerase N-terminal" evidence="7">
    <location>
        <begin position="222"/>
        <end position="525"/>
    </location>
</feature>
<dbReference type="Pfam" id="PF04992">
    <property type="entry name" value="RNA_pol_Rpb1_6"/>
    <property type="match status" value="1"/>
</dbReference>
<dbReference type="PANTHER" id="PTHR19376">
    <property type="entry name" value="DNA-DIRECTED RNA POLYMERASE"/>
    <property type="match status" value="1"/>
</dbReference>
<comment type="similarity">
    <text evidence="1">Belongs to the RNA polymerase beta' chain family.</text>
</comment>
<dbReference type="Gene3D" id="6.10.250.2940">
    <property type="match status" value="1"/>
</dbReference>
<evidence type="ECO:0000313" key="8">
    <source>
        <dbReference type="EMBL" id="QHT37499.1"/>
    </source>
</evidence>
<dbReference type="EC" id="2.7.7.6" evidence="2"/>
<evidence type="ECO:0000256" key="4">
    <source>
        <dbReference type="ARBA" id="ARBA00022679"/>
    </source>
</evidence>
<dbReference type="InterPro" id="IPR006592">
    <property type="entry name" value="RNA_pol_N"/>
</dbReference>
<dbReference type="Gene3D" id="3.30.1490.180">
    <property type="entry name" value="RNA polymerase ii"/>
    <property type="match status" value="1"/>
</dbReference>
<dbReference type="SMART" id="SM00663">
    <property type="entry name" value="RPOLA_N"/>
    <property type="match status" value="1"/>
</dbReference>
<evidence type="ECO:0000256" key="1">
    <source>
        <dbReference type="ARBA" id="ARBA00006460"/>
    </source>
</evidence>
<dbReference type="InterPro" id="IPR038120">
    <property type="entry name" value="Rpb1_funnel_sf"/>
</dbReference>
<evidence type="ECO:0000256" key="2">
    <source>
        <dbReference type="ARBA" id="ARBA00012418"/>
    </source>
</evidence>
<evidence type="ECO:0000256" key="6">
    <source>
        <dbReference type="ARBA" id="ARBA00023163"/>
    </source>
</evidence>
<dbReference type="InterPro" id="IPR044893">
    <property type="entry name" value="RNA_pol_Rpb1_clamp_domain"/>
</dbReference>
<keyword evidence="5" id="KW-0548">Nucleotidyltransferase</keyword>
<dbReference type="InterPro" id="IPR038593">
    <property type="entry name" value="RNA_pol_Rpb1_7_sf"/>
</dbReference>
<dbReference type="InterPro" id="IPR007081">
    <property type="entry name" value="RNA_pol_Rpb1_5"/>
</dbReference>
<dbReference type="InterPro" id="IPR042102">
    <property type="entry name" value="RNA_pol_Rpb1_3_sf"/>
</dbReference>
<dbReference type="Gene3D" id="4.10.860.120">
    <property type="entry name" value="RNA polymerase II, clamp domain"/>
    <property type="match status" value="1"/>
</dbReference>
<dbReference type="InterPro" id="IPR000722">
    <property type="entry name" value="RNA_pol_asu"/>
</dbReference>
<dbReference type="InterPro" id="IPR007080">
    <property type="entry name" value="RNA_pol_Rpb1_1"/>
</dbReference>
<dbReference type="InterPro" id="IPR007075">
    <property type="entry name" value="RNA_pol_Rpb1_6"/>
</dbReference>
<keyword evidence="3" id="KW-0240">DNA-directed RNA polymerase</keyword>
<dbReference type="EMBL" id="MN738798">
    <property type="protein sequence ID" value="QHT37499.1"/>
    <property type="molecule type" value="Genomic_DNA"/>
</dbReference>
<evidence type="ECO:0000256" key="3">
    <source>
        <dbReference type="ARBA" id="ARBA00022478"/>
    </source>
</evidence>
<dbReference type="NCBIfam" id="NF006336">
    <property type="entry name" value="PRK08566.1"/>
    <property type="match status" value="1"/>
</dbReference>
<dbReference type="Pfam" id="PF04997">
    <property type="entry name" value="RNA_pol_Rpb1_1"/>
    <property type="match status" value="1"/>
</dbReference>
<dbReference type="InterPro" id="IPR007066">
    <property type="entry name" value="RNA_pol_Rpb1_3"/>
</dbReference>
<dbReference type="Gene3D" id="1.10.150.390">
    <property type="match status" value="1"/>
</dbReference>
<dbReference type="Gene3D" id="2.40.40.20">
    <property type="match status" value="1"/>
</dbReference>
<keyword evidence="4" id="KW-0808">Transferase</keyword>
<dbReference type="GO" id="GO:0003899">
    <property type="term" value="F:DNA-directed RNA polymerase activity"/>
    <property type="evidence" value="ECO:0007669"/>
    <property type="project" value="UniProtKB-EC"/>
</dbReference>
<dbReference type="Gene3D" id="3.30.1360.140">
    <property type="match status" value="1"/>
</dbReference>
<dbReference type="GO" id="GO:0003677">
    <property type="term" value="F:DNA binding"/>
    <property type="evidence" value="ECO:0007669"/>
    <property type="project" value="InterPro"/>
</dbReference>
<accession>A0A6C0FAB7</accession>
<reference evidence="8" key="1">
    <citation type="journal article" date="2020" name="Nature">
        <title>Giant virus diversity and host interactions through global metagenomics.</title>
        <authorList>
            <person name="Schulz F."/>
            <person name="Roux S."/>
            <person name="Paez-Espino D."/>
            <person name="Jungbluth S."/>
            <person name="Walsh D.A."/>
            <person name="Denef V.J."/>
            <person name="McMahon K.D."/>
            <person name="Konstantinidis K.T."/>
            <person name="Eloe-Fadrosh E.A."/>
            <person name="Kyrpides N.C."/>
            <person name="Woyke T."/>
        </authorList>
    </citation>
    <scope>NUCLEOTIDE SEQUENCE</scope>
    <source>
        <strain evidence="8">GVMAG-S-ERX555997-44</strain>
    </source>
</reference>
<dbReference type="Pfam" id="PF00623">
    <property type="entry name" value="RNA_pol_Rpb1_2"/>
    <property type="match status" value="1"/>
</dbReference>
<dbReference type="Pfam" id="PF05000">
    <property type="entry name" value="RNA_pol_Rpb1_4"/>
    <property type="match status" value="1"/>
</dbReference>
<proteinExistence type="inferred from homology"/>
<dbReference type="Gene3D" id="1.10.274.100">
    <property type="entry name" value="RNA polymerase Rpb1, domain 3"/>
    <property type="match status" value="1"/>
</dbReference>
<dbReference type="GO" id="GO:0006351">
    <property type="term" value="P:DNA-templated transcription"/>
    <property type="evidence" value="ECO:0007669"/>
    <property type="project" value="InterPro"/>
</dbReference>
<dbReference type="Gene3D" id="6.20.50.80">
    <property type="match status" value="1"/>
</dbReference>
<dbReference type="Pfam" id="PF04990">
    <property type="entry name" value="RNA_pol_Rpb1_7"/>
    <property type="match status" value="1"/>
</dbReference>
<dbReference type="SUPFAM" id="SSF64484">
    <property type="entry name" value="beta and beta-prime subunits of DNA dependent RNA-polymerase"/>
    <property type="match status" value="1"/>
</dbReference>
<dbReference type="PANTHER" id="PTHR19376:SF37">
    <property type="entry name" value="DNA-DIRECTED RNA POLYMERASE II SUBUNIT RPB1"/>
    <property type="match status" value="1"/>
</dbReference>
<dbReference type="Pfam" id="PF04983">
    <property type="entry name" value="RNA_pol_Rpb1_3"/>
    <property type="match status" value="1"/>
</dbReference>
<evidence type="ECO:0000256" key="5">
    <source>
        <dbReference type="ARBA" id="ARBA00022695"/>
    </source>
</evidence>
<dbReference type="Pfam" id="PF04998">
    <property type="entry name" value="RNA_pol_Rpb1_5"/>
    <property type="match status" value="1"/>
</dbReference>
<keyword evidence="6" id="KW-0804">Transcription</keyword>
<evidence type="ECO:0000259" key="7">
    <source>
        <dbReference type="SMART" id="SM00663"/>
    </source>
</evidence>
<sequence length="1503" mass="171586">MFNNDTTKIKSSKIIGVQFSVLSPNDIRKGSVAEINTRDTYINNKPVLNGLFDPRMGVIEAGLICPTDGLDYIQTPGYFGHIELARPVFYIQYINTLIKILRCICIKCGKLKLSKKKYDFLLNKSPKKRWDFVFSHSSKIKRCGAETEDGCGCKQPKKIYKQDLSEIYAEWENTSGIKNNEGDVNNKPTIKLTAETVLRIFKRITNEDITFMGFSPVWSRPEWFICQVLAVPPPAVRPSVKHDSQQRSEDDISHIIVNIIKANKTLQEKIQQGAPAKVIEPWTTVLQYYIATMIDNKIPGCCPVAQRSGRALKSIKERLVGKQGRVRGNLQGKRVDFSARSVISPDANISIKELGVPLKIAKNITFPNKVNKRNKKYLTKLVLNGPENYPGANILERKNGDSISLRYVNRETLELYEGDVVHRHLIDGDPVLFNRQPTLHRMSMMCHIVKVMKVGDTFRMNVGDTKPYNADFDGDEMNMHGPQSEMAQCELLELAAVPYQIISPANNQSIVGIFQDSLLGCYRFTRKDIVFNERTAMNLLMYNKNIDLNIFKKASIDSFDLLSQILPAINCKFPNKQFSSDEDRKTSNKIIEIINGKYKRGQIDKGVLGGKSTGLILSIFNDYDHKHATSFIDELQSIVTEYMKLSSYSVGIHDLIANDETNDKIYNAVLKNKEKVKKIENQLHFDVFENNSGKTNNIEFETQVNSILNKAQEEAGKIGRKSLNSDNRFVIMVNAGSKGNNINIVQMISCLGQQNVDGKRIPYGFDDRTLPHYTKYDDSPEARGFVENSFIQGLTPEELYFHAMGGRTGLIDTAVKTSSTGYIQRRLIKSLEDLCVKYDMSVRNNKNKIIQFKYGTDCINTMKVENIKLPIVSMSTEEIYSHFQIPNSKDIKNFMISNYNKDTQKRFKKQKKDLIKKTKNILKMMMKKRDEIAKHVFNNEDNINIYIPVNFYRLINNVQNNLFITNNNIVDITPLELYNLIEEKLKNMSNNIYVQPSELFKVAWYYYLSPKDLLTIRRFNKKAVIHLLNILEFNYKKSIVNPGEMVGMVAAQSIGEPTTQMTLNTFHFAGVASKSNVTRGVPRIEEILTLSENPKNPSITIKLKAEDETKLEKAQEIKYNLEYTNLRDITEVVSICFDPNLNSTNISEDEKIIEEYLEFEKMMEDCGVDNEYSENDKFSKWIIRFELSKENMLEKNISMDDIHFAIKNSLKNKIHCVYSDFNNDNLIFRIRGINLSNNKKKTLDQGDEIHILKNLQNNILNNIILRGIKKIPKIIIRKVTNELTLKNGNYVKEEKWVLDTVGTNLIDVLAVEEIDSNNTITNDIQEVYRTLGIEAARQAILNELQEAISFDGTYIDDHHLTMLADRITATKKMVSVFRHGINNDDIGPIAKASFEETPEMFLRAARHAELDLMTGVSANVMVGQEGYFGTGSFQILLNLKSLLSETSKIKEKQLEKEENIDEQLIIDSVNDPCSKEKIIIESNIEDDNVINSGNIADDYQIDF</sequence>
<dbReference type="InterPro" id="IPR045867">
    <property type="entry name" value="DNA-dir_RpoC_beta_prime"/>
</dbReference>
<dbReference type="InterPro" id="IPR007073">
    <property type="entry name" value="RNA_pol_Rpb1_7"/>
</dbReference>
<organism evidence="8">
    <name type="scientific">viral metagenome</name>
    <dbReference type="NCBI Taxonomy" id="1070528"/>
    <lineage>
        <taxon>unclassified sequences</taxon>
        <taxon>metagenomes</taxon>
        <taxon>organismal metagenomes</taxon>
    </lineage>
</organism>
<name>A0A6C0FAB7_9ZZZZ</name>